<gene>
    <name evidence="5" type="ORF">HAX54_001747</name>
</gene>
<name>A0ABS8RUB1_DATST</name>
<accession>A0ABS8RUB1</accession>
<dbReference type="Gene3D" id="1.25.10.10">
    <property type="entry name" value="Leucine-rich Repeat Variant"/>
    <property type="match status" value="2"/>
</dbReference>
<evidence type="ECO:0000313" key="5">
    <source>
        <dbReference type="EMBL" id="MCD7449831.1"/>
    </source>
</evidence>
<evidence type="ECO:0000256" key="2">
    <source>
        <dbReference type="ARBA" id="ARBA00022448"/>
    </source>
</evidence>
<keyword evidence="4" id="KW-0653">Protein transport</keyword>
<dbReference type="Pfam" id="PF16186">
    <property type="entry name" value="Arm_3"/>
    <property type="match status" value="1"/>
</dbReference>
<sequence length="403" mass="44941">MQHNSKFLKMHAKRSRGEYALQQRTILYPFACETCLQLVYLHSQVFLVQALAGFNKTIKHLDDHLVDISTNDPLGQSEKVQRSTTSSAVSSTAAVSQLDKKLETLPEMIAGVWSDDSSLQLECTTQFRKLLSIVWNLVPRFVEFLSRDDYPQLQFEAAWALTNIASGTLLSSPSDDVREQAVWALGNIAGDSPKYRDLVLGHGALVSLLAQFAVIEAGSVSRLVELLLHSSPSVLIPALLFIGNIVTGDDIQTQVMIDHHALPCLLNLLTQSTKKALKRKLAGQSRTSQLVIEIKFRWEADKDLGNTEGVNVYAQLIDEAEGLEKIENLQSHDNTEIYEKAVKILETYWLEEEDEQLPSADAQHSGFNFGEVIYLFHLEDSTSVDGSLASRSVSDFKLEKRPL</sequence>
<reference evidence="5 6" key="1">
    <citation type="journal article" date="2021" name="BMC Genomics">
        <title>Datura genome reveals duplications of psychoactive alkaloid biosynthetic genes and high mutation rate following tissue culture.</title>
        <authorList>
            <person name="Rajewski A."/>
            <person name="Carter-House D."/>
            <person name="Stajich J."/>
            <person name="Litt A."/>
        </authorList>
    </citation>
    <scope>NUCLEOTIDE SEQUENCE [LARGE SCALE GENOMIC DNA]</scope>
    <source>
        <strain evidence="5">AR-01</strain>
    </source>
</reference>
<evidence type="ECO:0000256" key="3">
    <source>
        <dbReference type="ARBA" id="ARBA00022737"/>
    </source>
</evidence>
<dbReference type="PANTHER" id="PTHR23316">
    <property type="entry name" value="IMPORTIN ALPHA"/>
    <property type="match status" value="1"/>
</dbReference>
<dbReference type="InterPro" id="IPR000225">
    <property type="entry name" value="Armadillo"/>
</dbReference>
<dbReference type="SUPFAM" id="SSF48371">
    <property type="entry name" value="ARM repeat"/>
    <property type="match status" value="1"/>
</dbReference>
<protein>
    <submittedName>
        <fullName evidence="5">Uncharacterized protein</fullName>
    </submittedName>
</protein>
<keyword evidence="3" id="KW-0677">Repeat</keyword>
<proteinExistence type="inferred from homology"/>
<dbReference type="EMBL" id="JACEIK010000107">
    <property type="protein sequence ID" value="MCD7449831.1"/>
    <property type="molecule type" value="Genomic_DNA"/>
</dbReference>
<dbReference type="SMART" id="SM00185">
    <property type="entry name" value="ARM"/>
    <property type="match status" value="2"/>
</dbReference>
<dbReference type="InterPro" id="IPR032413">
    <property type="entry name" value="Arm_3"/>
</dbReference>
<evidence type="ECO:0000313" key="6">
    <source>
        <dbReference type="Proteomes" id="UP000823775"/>
    </source>
</evidence>
<dbReference type="Proteomes" id="UP000823775">
    <property type="component" value="Unassembled WGS sequence"/>
</dbReference>
<organism evidence="5 6">
    <name type="scientific">Datura stramonium</name>
    <name type="common">Jimsonweed</name>
    <name type="synonym">Common thornapple</name>
    <dbReference type="NCBI Taxonomy" id="4076"/>
    <lineage>
        <taxon>Eukaryota</taxon>
        <taxon>Viridiplantae</taxon>
        <taxon>Streptophyta</taxon>
        <taxon>Embryophyta</taxon>
        <taxon>Tracheophyta</taxon>
        <taxon>Spermatophyta</taxon>
        <taxon>Magnoliopsida</taxon>
        <taxon>eudicotyledons</taxon>
        <taxon>Gunneridae</taxon>
        <taxon>Pentapetalae</taxon>
        <taxon>asterids</taxon>
        <taxon>lamiids</taxon>
        <taxon>Solanales</taxon>
        <taxon>Solanaceae</taxon>
        <taxon>Solanoideae</taxon>
        <taxon>Datureae</taxon>
        <taxon>Datura</taxon>
    </lineage>
</organism>
<dbReference type="InterPro" id="IPR016024">
    <property type="entry name" value="ARM-type_fold"/>
</dbReference>
<comment type="similarity">
    <text evidence="1">Belongs to the importin alpha family.</text>
</comment>
<evidence type="ECO:0000256" key="1">
    <source>
        <dbReference type="ARBA" id="ARBA00010394"/>
    </source>
</evidence>
<keyword evidence="2" id="KW-0813">Transport</keyword>
<dbReference type="Pfam" id="PF00514">
    <property type="entry name" value="Arm"/>
    <property type="match status" value="3"/>
</dbReference>
<keyword evidence="6" id="KW-1185">Reference proteome</keyword>
<evidence type="ECO:0000256" key="4">
    <source>
        <dbReference type="ARBA" id="ARBA00022927"/>
    </source>
</evidence>
<comment type="caution">
    <text evidence="5">The sequence shown here is derived from an EMBL/GenBank/DDBJ whole genome shotgun (WGS) entry which is preliminary data.</text>
</comment>
<dbReference type="InterPro" id="IPR011989">
    <property type="entry name" value="ARM-like"/>
</dbReference>